<dbReference type="Pfam" id="PF13359">
    <property type="entry name" value="DDE_Tnp_4"/>
    <property type="match status" value="1"/>
</dbReference>
<dbReference type="EMBL" id="JANEYG010000042">
    <property type="protein sequence ID" value="KAJ8916386.1"/>
    <property type="molecule type" value="Genomic_DNA"/>
</dbReference>
<organism evidence="9 10">
    <name type="scientific">Exocentrus adspersus</name>
    <dbReference type="NCBI Taxonomy" id="1586481"/>
    <lineage>
        <taxon>Eukaryota</taxon>
        <taxon>Metazoa</taxon>
        <taxon>Ecdysozoa</taxon>
        <taxon>Arthropoda</taxon>
        <taxon>Hexapoda</taxon>
        <taxon>Insecta</taxon>
        <taxon>Pterygota</taxon>
        <taxon>Neoptera</taxon>
        <taxon>Endopterygota</taxon>
        <taxon>Coleoptera</taxon>
        <taxon>Polyphaga</taxon>
        <taxon>Cucujiformia</taxon>
        <taxon>Chrysomeloidea</taxon>
        <taxon>Cerambycidae</taxon>
        <taxon>Lamiinae</taxon>
        <taxon>Acanthocinini</taxon>
        <taxon>Exocentrus</taxon>
    </lineage>
</organism>
<dbReference type="Proteomes" id="UP001159042">
    <property type="component" value="Unassembled WGS sequence"/>
</dbReference>
<keyword evidence="5" id="KW-0479">Metal-binding</keyword>
<sequence length="251" mass="28552">MGFPNVIGCMDDTHIRTDSPKNDPDSYRNRKKYFSIQKRLRDVFIGYPGSVHDARVFRNSPLSNSLAAKCGDRFILADSAYPCRRHVLTPYRDNGNLTEVEKYYNTKLSHSRIYIEHTFGILKQKFRQLYHLKLRDIHSICHFIRACCVLHNLSLEADQSDAALENDRMKFLDNNNLGQSDDEVERDVVGNNFRNYIAAIFNVSGPITGPPPRPCGLLWLTATYTSPSNSSLLKKSIILLGEHLSRSSGIS</sequence>
<gene>
    <name evidence="9" type="ORF">NQ315_014596</name>
</gene>
<reference evidence="9 10" key="1">
    <citation type="journal article" date="2023" name="Insect Mol. Biol.">
        <title>Genome sequencing provides insights into the evolution of gene families encoding plant cell wall-degrading enzymes in longhorned beetles.</title>
        <authorList>
            <person name="Shin N.R."/>
            <person name="Okamura Y."/>
            <person name="Kirsch R."/>
            <person name="Pauchet Y."/>
        </authorList>
    </citation>
    <scope>NUCLEOTIDE SEQUENCE [LARGE SCALE GENOMIC DNA]</scope>
    <source>
        <strain evidence="9">EAD_L_NR</strain>
    </source>
</reference>
<accession>A0AAV8VQZ6</accession>
<dbReference type="InterPro" id="IPR027806">
    <property type="entry name" value="HARBI1_dom"/>
</dbReference>
<comment type="caution">
    <text evidence="9">The sequence shown here is derived from an EMBL/GenBank/DDBJ whole genome shotgun (WGS) entry which is preliminary data.</text>
</comment>
<name>A0AAV8VQZ6_9CUCU</name>
<dbReference type="GO" id="GO:0004518">
    <property type="term" value="F:nuclease activity"/>
    <property type="evidence" value="ECO:0007669"/>
    <property type="project" value="UniProtKB-KW"/>
</dbReference>
<comment type="subcellular location">
    <subcellularLocation>
        <location evidence="2">Nucleus</location>
    </subcellularLocation>
</comment>
<keyword evidence="6" id="KW-0378">Hydrolase</keyword>
<dbReference type="AlphaFoldDB" id="A0AAV8VQZ6"/>
<evidence type="ECO:0000313" key="9">
    <source>
        <dbReference type="EMBL" id="KAJ8916386.1"/>
    </source>
</evidence>
<evidence type="ECO:0000256" key="2">
    <source>
        <dbReference type="ARBA" id="ARBA00004123"/>
    </source>
</evidence>
<proteinExistence type="inferred from homology"/>
<evidence type="ECO:0000256" key="1">
    <source>
        <dbReference type="ARBA" id="ARBA00001968"/>
    </source>
</evidence>
<feature type="domain" description="DDE Tnp4" evidence="8">
    <location>
        <begin position="10"/>
        <end position="152"/>
    </location>
</feature>
<evidence type="ECO:0000259" key="8">
    <source>
        <dbReference type="Pfam" id="PF13359"/>
    </source>
</evidence>
<dbReference type="GO" id="GO:0046872">
    <property type="term" value="F:metal ion binding"/>
    <property type="evidence" value="ECO:0007669"/>
    <property type="project" value="UniProtKB-KW"/>
</dbReference>
<dbReference type="PANTHER" id="PTHR22930:SF85">
    <property type="entry name" value="GH03217P-RELATED"/>
    <property type="match status" value="1"/>
</dbReference>
<evidence type="ECO:0000256" key="4">
    <source>
        <dbReference type="ARBA" id="ARBA00022722"/>
    </source>
</evidence>
<protein>
    <recommendedName>
        <fullName evidence="8">DDE Tnp4 domain-containing protein</fullName>
    </recommendedName>
</protein>
<dbReference type="InterPro" id="IPR045249">
    <property type="entry name" value="HARBI1-like"/>
</dbReference>
<evidence type="ECO:0000256" key="3">
    <source>
        <dbReference type="ARBA" id="ARBA00006958"/>
    </source>
</evidence>
<comment type="cofactor">
    <cofactor evidence="1">
        <name>a divalent metal cation</name>
        <dbReference type="ChEBI" id="CHEBI:60240"/>
    </cofactor>
</comment>
<dbReference type="GO" id="GO:0016787">
    <property type="term" value="F:hydrolase activity"/>
    <property type="evidence" value="ECO:0007669"/>
    <property type="project" value="UniProtKB-KW"/>
</dbReference>
<keyword evidence="4" id="KW-0540">Nuclease</keyword>
<dbReference type="GO" id="GO:0005634">
    <property type="term" value="C:nucleus"/>
    <property type="evidence" value="ECO:0007669"/>
    <property type="project" value="UniProtKB-SubCell"/>
</dbReference>
<evidence type="ECO:0000313" key="10">
    <source>
        <dbReference type="Proteomes" id="UP001159042"/>
    </source>
</evidence>
<keyword evidence="10" id="KW-1185">Reference proteome</keyword>
<evidence type="ECO:0000256" key="6">
    <source>
        <dbReference type="ARBA" id="ARBA00022801"/>
    </source>
</evidence>
<evidence type="ECO:0000256" key="5">
    <source>
        <dbReference type="ARBA" id="ARBA00022723"/>
    </source>
</evidence>
<evidence type="ECO:0000256" key="7">
    <source>
        <dbReference type="ARBA" id="ARBA00023242"/>
    </source>
</evidence>
<keyword evidence="7" id="KW-0539">Nucleus</keyword>
<dbReference type="PANTHER" id="PTHR22930">
    <property type="match status" value="1"/>
</dbReference>
<comment type="similarity">
    <text evidence="3">Belongs to the HARBI1 family.</text>
</comment>